<evidence type="ECO:0000256" key="2">
    <source>
        <dbReference type="ARBA" id="ARBA00008685"/>
    </source>
</evidence>
<proteinExistence type="inferred from homology"/>
<keyword evidence="11" id="KW-1185">Reference proteome</keyword>
<evidence type="ECO:0000256" key="6">
    <source>
        <dbReference type="ARBA" id="ARBA00023136"/>
    </source>
</evidence>
<feature type="transmembrane region" description="Helical" evidence="9">
    <location>
        <begin position="214"/>
        <end position="235"/>
    </location>
</feature>
<keyword evidence="6 9" id="KW-0472">Membrane</keyword>
<gene>
    <name evidence="12" type="primary">LOC103514740</name>
</gene>
<evidence type="ECO:0000256" key="3">
    <source>
        <dbReference type="ARBA" id="ARBA00022475"/>
    </source>
</evidence>
<organism evidence="11 12">
    <name type="scientific">Diaphorina citri</name>
    <name type="common">Asian citrus psyllid</name>
    <dbReference type="NCBI Taxonomy" id="121845"/>
    <lineage>
        <taxon>Eukaryota</taxon>
        <taxon>Metazoa</taxon>
        <taxon>Ecdysozoa</taxon>
        <taxon>Arthropoda</taxon>
        <taxon>Hexapoda</taxon>
        <taxon>Insecta</taxon>
        <taxon>Pterygota</taxon>
        <taxon>Neoptera</taxon>
        <taxon>Paraneoptera</taxon>
        <taxon>Hemiptera</taxon>
        <taxon>Sternorrhyncha</taxon>
        <taxon>Psylloidea</taxon>
        <taxon>Psyllidae</taxon>
        <taxon>Diaphorininae</taxon>
        <taxon>Diaphorina</taxon>
    </lineage>
</organism>
<dbReference type="Gene3D" id="3.40.190.10">
    <property type="entry name" value="Periplasmic binding protein-like II"/>
    <property type="match status" value="1"/>
</dbReference>
<reference evidence="12" key="1">
    <citation type="submission" date="2025-08" db="UniProtKB">
        <authorList>
            <consortium name="RefSeq"/>
        </authorList>
    </citation>
    <scope>IDENTIFICATION</scope>
</reference>
<dbReference type="KEGG" id="dci:103514740"/>
<dbReference type="InterPro" id="IPR052192">
    <property type="entry name" value="Insect_Ionotropic_Sensory_Rcpt"/>
</dbReference>
<evidence type="ECO:0000256" key="5">
    <source>
        <dbReference type="ARBA" id="ARBA00022989"/>
    </source>
</evidence>
<dbReference type="GO" id="GO:0015276">
    <property type="term" value="F:ligand-gated monoatomic ion channel activity"/>
    <property type="evidence" value="ECO:0007669"/>
    <property type="project" value="InterPro"/>
</dbReference>
<dbReference type="GO" id="GO:0005886">
    <property type="term" value="C:plasma membrane"/>
    <property type="evidence" value="ECO:0007669"/>
    <property type="project" value="UniProtKB-SubCell"/>
</dbReference>
<keyword evidence="4 9" id="KW-0812">Transmembrane</keyword>
<keyword evidence="8" id="KW-0325">Glycoprotein</keyword>
<dbReference type="Gene3D" id="1.10.287.70">
    <property type="match status" value="1"/>
</dbReference>
<dbReference type="SUPFAM" id="SSF53850">
    <property type="entry name" value="Periplasmic binding protein-like II"/>
    <property type="match status" value="1"/>
</dbReference>
<dbReference type="GO" id="GO:0050906">
    <property type="term" value="P:detection of stimulus involved in sensory perception"/>
    <property type="evidence" value="ECO:0007669"/>
    <property type="project" value="UniProtKB-ARBA"/>
</dbReference>
<dbReference type="RefSeq" id="XP_026683431.1">
    <property type="nucleotide sequence ID" value="XM_026827630.1"/>
</dbReference>
<protein>
    <submittedName>
        <fullName evidence="12">Glutamate receptor 1</fullName>
    </submittedName>
</protein>
<dbReference type="PANTHER" id="PTHR42643">
    <property type="entry name" value="IONOTROPIC RECEPTOR 20A-RELATED"/>
    <property type="match status" value="1"/>
</dbReference>
<evidence type="ECO:0000256" key="4">
    <source>
        <dbReference type="ARBA" id="ARBA00022692"/>
    </source>
</evidence>
<feature type="domain" description="Ionotropic glutamate receptor C-terminal" evidence="10">
    <location>
        <begin position="145"/>
        <end position="259"/>
    </location>
</feature>
<dbReference type="STRING" id="121845.A0A3Q0J4S9"/>
<sequence>MPHHTSSAPRRHSPTPDDVILDDFQILSLEKDQKPMSWVTTNNKTGKLEGHGIAFEILNTLSAKYEFSYEIILPSRKTLLDQDGSIMNILKTGEVDMVAAFVPVLNIKKNKMAWGIELGQSQYVVMMKRPHESATGSGLLAPFEIEVWFLILISLVLIGPIMHAIMRVRRWLSGTQSELYPISACTWFVYGALMKQGSTLNPRTDSTRIMFASWWIFIMILTAFYTANLTAFLTLSQFTLPIHSVEDIANPTNTWCAEAGGAVEYSIKVGRKGP</sequence>
<dbReference type="SMR" id="A0A3Q0J4S9"/>
<evidence type="ECO:0000256" key="9">
    <source>
        <dbReference type="SAM" id="Phobius"/>
    </source>
</evidence>
<feature type="transmembrane region" description="Helical" evidence="9">
    <location>
        <begin position="147"/>
        <end position="166"/>
    </location>
</feature>
<name>A0A3Q0J4S9_DIACI</name>
<dbReference type="GeneID" id="103514740"/>
<dbReference type="Pfam" id="PF00060">
    <property type="entry name" value="Lig_chan"/>
    <property type="match status" value="1"/>
</dbReference>
<evidence type="ECO:0000313" key="12">
    <source>
        <dbReference type="RefSeq" id="XP_026683431.1"/>
    </source>
</evidence>
<evidence type="ECO:0000313" key="11">
    <source>
        <dbReference type="Proteomes" id="UP000079169"/>
    </source>
</evidence>
<dbReference type="AlphaFoldDB" id="A0A3Q0J4S9"/>
<dbReference type="InterPro" id="IPR001320">
    <property type="entry name" value="Iontro_rcpt_C"/>
</dbReference>
<dbReference type="PaxDb" id="121845-A0A3Q0J4S9"/>
<keyword evidence="7 12" id="KW-0675">Receptor</keyword>
<keyword evidence="5 9" id="KW-1133">Transmembrane helix</keyword>
<evidence type="ECO:0000256" key="7">
    <source>
        <dbReference type="ARBA" id="ARBA00023170"/>
    </source>
</evidence>
<evidence type="ECO:0000256" key="1">
    <source>
        <dbReference type="ARBA" id="ARBA00004651"/>
    </source>
</evidence>
<evidence type="ECO:0000256" key="8">
    <source>
        <dbReference type="ARBA" id="ARBA00023180"/>
    </source>
</evidence>
<dbReference type="PANTHER" id="PTHR42643:SF24">
    <property type="entry name" value="IONOTROPIC RECEPTOR 60A"/>
    <property type="match status" value="1"/>
</dbReference>
<evidence type="ECO:0000259" key="10">
    <source>
        <dbReference type="Pfam" id="PF00060"/>
    </source>
</evidence>
<accession>A0A3Q0J4S9</accession>
<comment type="subcellular location">
    <subcellularLocation>
        <location evidence="1">Cell membrane</location>
        <topology evidence="1">Multi-pass membrane protein</topology>
    </subcellularLocation>
</comment>
<comment type="similarity">
    <text evidence="2">Belongs to the glutamate-gated ion channel (TC 1.A.10.1) family.</text>
</comment>
<dbReference type="Proteomes" id="UP000079169">
    <property type="component" value="Unplaced"/>
</dbReference>
<keyword evidence="3" id="KW-1003">Cell membrane</keyword>